<name>A0A8J2UA05_9GAMM</name>
<keyword evidence="9 10" id="KW-0472">Membrane</keyword>
<evidence type="ECO:0000313" key="14">
    <source>
        <dbReference type="Proteomes" id="UP000619743"/>
    </source>
</evidence>
<dbReference type="RefSeq" id="WP_087507497.1">
    <property type="nucleotide sequence ID" value="NZ_BMDX01000028.1"/>
</dbReference>
<evidence type="ECO:0000256" key="4">
    <source>
        <dbReference type="ARBA" id="ARBA00022538"/>
    </source>
</evidence>
<dbReference type="OrthoDB" id="9810952at2"/>
<dbReference type="PIRSF" id="PIRSF006247">
    <property type="entry name" value="TrkH"/>
    <property type="match status" value="1"/>
</dbReference>
<comment type="similarity">
    <text evidence="10">Belongs to the TrkH potassium transport family.</text>
</comment>
<feature type="transmembrane region" description="Helical" evidence="12">
    <location>
        <begin position="273"/>
        <end position="293"/>
    </location>
</feature>
<evidence type="ECO:0000256" key="6">
    <source>
        <dbReference type="ARBA" id="ARBA00022958"/>
    </source>
</evidence>
<feature type="binding site" evidence="11">
    <location>
        <position position="115"/>
    </location>
    <ligand>
        <name>K(+)</name>
        <dbReference type="ChEBI" id="CHEBI:29103"/>
    </ligand>
</feature>
<sequence>MLNLRLLVLVQGLFLSKLALLMLIPVVAGWYFDDHSSFDFLLATAATATIGGLLAAVARFRPAPLNASMRPRDMFLLTTLIWLVMALAASLPLVLVEHISLTDAFFETISGLTTTGSTVLSDLSNHPPAILLWRSLLQWAGGIGFIVMGVGILPYLNVGGMKLYQTESSDWSDKQVPHLKHYTRLLFTAYSLLTLACAVCYLLAGMSWFDAINHALTTLSTGGYSTSDQSMAAFPPACHWVGSLFMFIGGIPLLIFVQSLRRKSWRPWHDEQVFGYAKLVLASTLALTLFLVLSQQQHWLDALRLALFNTISVITTTGFALTDYSAWGHFAMMLFFILTFCGGCSGSTAGGIKIFRLQVAWRIMIRHLKRQIHPHGTFVSRFNQRVLNDEIVTSVLTLLFLFVFTIVVLALALALMGLDTMTALTGAVTAVCNVGPGLGDTIGPAGNFASLPDLAKWALGVGMLAGRLEITTMVILLLPKFWK</sequence>
<comment type="caution">
    <text evidence="13">The sequence shown here is derived from an EMBL/GenBank/DDBJ whole genome shotgun (WGS) entry which is preliminary data.</text>
</comment>
<evidence type="ECO:0000256" key="7">
    <source>
        <dbReference type="ARBA" id="ARBA00022989"/>
    </source>
</evidence>
<feature type="transmembrane region" description="Helical" evidence="12">
    <location>
        <begin position="457"/>
        <end position="478"/>
    </location>
</feature>
<protein>
    <recommendedName>
        <fullName evidence="10">Trk system potassium uptake protein</fullName>
    </recommendedName>
</protein>
<evidence type="ECO:0000256" key="5">
    <source>
        <dbReference type="ARBA" id="ARBA00022692"/>
    </source>
</evidence>
<evidence type="ECO:0000256" key="8">
    <source>
        <dbReference type="ARBA" id="ARBA00023065"/>
    </source>
</evidence>
<comment type="subcellular location">
    <subcellularLocation>
        <location evidence="10">Cell inner membrane</location>
        <topology evidence="10">Multi-pass membrane protein</topology>
    </subcellularLocation>
    <subcellularLocation>
        <location evidence="1">Cell membrane</location>
        <topology evidence="1">Multi-pass membrane protein</topology>
    </subcellularLocation>
</comment>
<keyword evidence="11" id="KW-0479">Metal-binding</keyword>
<feature type="transmembrane region" description="Helical" evidence="12">
    <location>
        <begin position="185"/>
        <end position="209"/>
    </location>
</feature>
<dbReference type="InterPro" id="IPR003445">
    <property type="entry name" value="Cat_transpt"/>
</dbReference>
<dbReference type="GO" id="GO:0005886">
    <property type="term" value="C:plasma membrane"/>
    <property type="evidence" value="ECO:0007669"/>
    <property type="project" value="UniProtKB-SubCell"/>
</dbReference>
<feature type="binding site" evidence="11">
    <location>
        <position position="222"/>
    </location>
    <ligand>
        <name>K(+)</name>
        <dbReference type="ChEBI" id="CHEBI:29103"/>
    </ligand>
</feature>
<accession>A0A8J2UA05</accession>
<keyword evidence="5 12" id="KW-0812">Transmembrane</keyword>
<dbReference type="AlphaFoldDB" id="A0A8J2UA05"/>
<keyword evidence="8 10" id="KW-0406">Ion transport</keyword>
<dbReference type="GO" id="GO:0046872">
    <property type="term" value="F:metal ion binding"/>
    <property type="evidence" value="ECO:0007669"/>
    <property type="project" value="UniProtKB-KW"/>
</dbReference>
<dbReference type="PANTHER" id="PTHR32024">
    <property type="entry name" value="TRK SYSTEM POTASSIUM UPTAKE PROTEIN TRKG-RELATED"/>
    <property type="match status" value="1"/>
</dbReference>
<keyword evidence="10" id="KW-0997">Cell inner membrane</keyword>
<evidence type="ECO:0000256" key="3">
    <source>
        <dbReference type="ARBA" id="ARBA00022475"/>
    </source>
</evidence>
<feature type="binding site" evidence="11">
    <location>
        <position position="316"/>
    </location>
    <ligand>
        <name>K(+)</name>
        <dbReference type="ChEBI" id="CHEBI:29103"/>
    </ligand>
</feature>
<dbReference type="Pfam" id="PF02386">
    <property type="entry name" value="TrkH"/>
    <property type="match status" value="1"/>
</dbReference>
<evidence type="ECO:0000256" key="11">
    <source>
        <dbReference type="PIRSR" id="PIRSR006247-1"/>
    </source>
</evidence>
<feature type="binding site" evidence="11">
    <location>
        <position position="434"/>
    </location>
    <ligand>
        <name>K(+)</name>
        <dbReference type="ChEBI" id="CHEBI:29103"/>
    </ligand>
</feature>
<dbReference type="GO" id="GO:0015379">
    <property type="term" value="F:potassium:chloride symporter activity"/>
    <property type="evidence" value="ECO:0007669"/>
    <property type="project" value="InterPro"/>
</dbReference>
<feature type="transmembrane region" description="Helical" evidence="12">
    <location>
        <begin position="7"/>
        <end position="32"/>
    </location>
</feature>
<comment type="function">
    <text evidence="10">Low-affinity potassium transport system. Interacts with Trk system potassium uptake protein TrkA.</text>
</comment>
<evidence type="ECO:0000256" key="12">
    <source>
        <dbReference type="SAM" id="Phobius"/>
    </source>
</evidence>
<feature type="binding site" evidence="11">
    <location>
        <position position="433"/>
    </location>
    <ligand>
        <name>K(+)</name>
        <dbReference type="ChEBI" id="CHEBI:29103"/>
    </ligand>
</feature>
<keyword evidence="7 12" id="KW-1133">Transmembrane helix</keyword>
<feature type="transmembrane region" description="Helical" evidence="12">
    <location>
        <begin position="38"/>
        <end position="62"/>
    </location>
</feature>
<dbReference type="EMBL" id="BMDX01000028">
    <property type="protein sequence ID" value="GGA89485.1"/>
    <property type="molecule type" value="Genomic_DNA"/>
</dbReference>
<evidence type="ECO:0000256" key="1">
    <source>
        <dbReference type="ARBA" id="ARBA00004651"/>
    </source>
</evidence>
<feature type="transmembrane region" description="Helical" evidence="12">
    <location>
        <begin position="240"/>
        <end position="261"/>
    </location>
</feature>
<keyword evidence="6 10" id="KW-0630">Potassium</keyword>
<reference evidence="14" key="1">
    <citation type="journal article" date="2019" name="Int. J. Syst. Evol. Microbiol.">
        <title>The Global Catalogue of Microorganisms (GCM) 10K type strain sequencing project: providing services to taxonomists for standard genome sequencing and annotation.</title>
        <authorList>
            <consortium name="The Broad Institute Genomics Platform"/>
            <consortium name="The Broad Institute Genome Sequencing Center for Infectious Disease"/>
            <person name="Wu L."/>
            <person name="Ma J."/>
        </authorList>
    </citation>
    <scope>NUCLEOTIDE SEQUENCE [LARGE SCALE GENOMIC DNA]</scope>
    <source>
        <strain evidence="14">CGMCC 1.10130</strain>
    </source>
</reference>
<proteinExistence type="inferred from homology"/>
<keyword evidence="4 10" id="KW-0633">Potassium transport</keyword>
<feature type="binding site" evidence="11">
    <location>
        <position position="114"/>
    </location>
    <ligand>
        <name>K(+)</name>
        <dbReference type="ChEBI" id="CHEBI:29103"/>
    </ligand>
</feature>
<keyword evidence="3 10" id="KW-1003">Cell membrane</keyword>
<evidence type="ECO:0000256" key="2">
    <source>
        <dbReference type="ARBA" id="ARBA00022448"/>
    </source>
</evidence>
<keyword evidence="2 10" id="KW-0813">Transport</keyword>
<dbReference type="PANTHER" id="PTHR32024:SF3">
    <property type="entry name" value="TRK SYSTEM POTASSIUM UPTAKE PROTEIN"/>
    <property type="match status" value="1"/>
</dbReference>
<gene>
    <name evidence="13" type="ORF">GCM10011369_34580</name>
</gene>
<dbReference type="InterPro" id="IPR004772">
    <property type="entry name" value="TrkH"/>
</dbReference>
<feature type="transmembrane region" description="Helical" evidence="12">
    <location>
        <begin position="330"/>
        <end position="355"/>
    </location>
</feature>
<keyword evidence="14" id="KW-1185">Reference proteome</keyword>
<feature type="binding site" evidence="11">
    <location>
        <position position="317"/>
    </location>
    <ligand>
        <name>K(+)</name>
        <dbReference type="ChEBI" id="CHEBI:29103"/>
    </ligand>
</feature>
<evidence type="ECO:0000313" key="13">
    <source>
        <dbReference type="EMBL" id="GGA89485.1"/>
    </source>
</evidence>
<evidence type="ECO:0000256" key="10">
    <source>
        <dbReference type="PIRNR" id="PIRNR006247"/>
    </source>
</evidence>
<evidence type="ECO:0000256" key="9">
    <source>
        <dbReference type="ARBA" id="ARBA00023136"/>
    </source>
</evidence>
<organism evidence="13 14">
    <name type="scientific">Neiella marina</name>
    <dbReference type="NCBI Taxonomy" id="508461"/>
    <lineage>
        <taxon>Bacteria</taxon>
        <taxon>Pseudomonadati</taxon>
        <taxon>Pseudomonadota</taxon>
        <taxon>Gammaproteobacteria</taxon>
        <taxon>Alteromonadales</taxon>
        <taxon>Echinimonadaceae</taxon>
        <taxon>Neiella</taxon>
    </lineage>
</organism>
<dbReference type="Proteomes" id="UP000619743">
    <property type="component" value="Unassembled WGS sequence"/>
</dbReference>
<feature type="transmembrane region" description="Helical" evidence="12">
    <location>
        <begin position="136"/>
        <end position="156"/>
    </location>
</feature>
<feature type="transmembrane region" description="Helical" evidence="12">
    <location>
        <begin position="391"/>
        <end position="416"/>
    </location>
</feature>
<feature type="transmembrane region" description="Helical" evidence="12">
    <location>
        <begin position="74"/>
        <end position="95"/>
    </location>
</feature>